<dbReference type="EMBL" id="DAASAS010000004">
    <property type="protein sequence ID" value="HAE4731683.1"/>
    <property type="molecule type" value="Genomic_DNA"/>
</dbReference>
<evidence type="ECO:0000256" key="4">
    <source>
        <dbReference type="ARBA" id="ARBA00022927"/>
    </source>
</evidence>
<sequence>MSFTSLPLTEINHKLPARNIIEAQWITLQLTLFVQEQQANSASHAIVNAAYRKAEKIIRDACRYQREQKMAQQQEIARLRENMLKRMEEEWLEQHVKYLLDDESQFRTLVEQAAHHIKNSIEQVLMSWFEQQSVDSVMCHRLACQAMTMAEEGGLYLHIHPEKEALMRKTFGKRFTLILEPGFSTDQAELSSTRYSVEFSLSRHFNSLLKWLRNGEDSEDSRGSDGY</sequence>
<reference evidence="7" key="1">
    <citation type="journal article" date="2018" name="Genome Biol.">
        <title>SKESA: strategic k-mer extension for scrupulous assemblies.</title>
        <authorList>
            <person name="Souvorov A."/>
            <person name="Agarwala R."/>
            <person name="Lipman D.J."/>
        </authorList>
    </citation>
    <scope>NUCLEOTIDE SEQUENCE</scope>
    <source>
        <strain evidence="7">5039-68</strain>
    </source>
</reference>
<comment type="caution">
    <text evidence="7">The sequence shown here is derived from an EMBL/GenBank/DDBJ whole genome shotgun (WGS) entry which is preliminary data.</text>
</comment>
<dbReference type="NCBIfam" id="NF011881">
    <property type="entry name" value="PRK15354.1"/>
    <property type="match status" value="1"/>
</dbReference>
<evidence type="ECO:0000256" key="1">
    <source>
        <dbReference type="ARBA" id="ARBA00004496"/>
    </source>
</evidence>
<dbReference type="GO" id="GO:0030254">
    <property type="term" value="P:protein secretion by the type III secretion system"/>
    <property type="evidence" value="ECO:0007669"/>
    <property type="project" value="InterPro"/>
</dbReference>
<keyword evidence="4" id="KW-0653">Protein transport</keyword>
<evidence type="ECO:0000313" key="7">
    <source>
        <dbReference type="EMBL" id="HAE4731683.1"/>
    </source>
</evidence>
<gene>
    <name evidence="7" type="primary">ssaK</name>
    <name evidence="7" type="ORF">GND13_000855</name>
</gene>
<organism evidence="7">
    <name type="scientific">Salmonella enterica subsp. VII serovar 40:z4,z24:[z39]</name>
    <dbReference type="NCBI Taxonomy" id="1967625"/>
    <lineage>
        <taxon>Bacteria</taxon>
        <taxon>Pseudomonadati</taxon>
        <taxon>Pseudomonadota</taxon>
        <taxon>Gammaproteobacteria</taxon>
        <taxon>Enterobacterales</taxon>
        <taxon>Enterobacteriaceae</taxon>
        <taxon>Salmonella</taxon>
    </lineage>
</organism>
<feature type="coiled-coil region" evidence="6">
    <location>
        <begin position="62"/>
        <end position="90"/>
    </location>
</feature>
<keyword evidence="3" id="KW-0963">Cytoplasm</keyword>
<proteinExistence type="inferred from homology"/>
<dbReference type="GO" id="GO:0005737">
    <property type="term" value="C:cytoplasm"/>
    <property type="evidence" value="ECO:0007669"/>
    <property type="project" value="UniProtKB-SubCell"/>
</dbReference>
<accession>A0A731TLW3</accession>
<evidence type="ECO:0000256" key="3">
    <source>
        <dbReference type="ARBA" id="ARBA00022490"/>
    </source>
</evidence>
<dbReference type="NCBIfam" id="TIGR02499">
    <property type="entry name" value="HrpE_YscL_not"/>
    <property type="match status" value="1"/>
</dbReference>
<keyword evidence="2" id="KW-0813">Transport</keyword>
<dbReference type="AlphaFoldDB" id="A0A731TLW3"/>
<evidence type="ECO:0000256" key="6">
    <source>
        <dbReference type="SAM" id="Coils"/>
    </source>
</evidence>
<dbReference type="InterPro" id="IPR012842">
    <property type="entry name" value="T3SS_SctL/SctL2"/>
</dbReference>
<evidence type="ECO:0000256" key="2">
    <source>
        <dbReference type="ARBA" id="ARBA00022448"/>
    </source>
</evidence>
<reference evidence="7" key="2">
    <citation type="submission" date="2018-07" db="EMBL/GenBank/DDBJ databases">
        <authorList>
            <consortium name="NCBI Pathogen Detection Project"/>
        </authorList>
    </citation>
    <scope>NUCLEOTIDE SEQUENCE</scope>
    <source>
        <strain evidence="7">5039-68</strain>
    </source>
</reference>
<name>A0A731TLW3_SALEE</name>
<protein>
    <submittedName>
        <fullName evidence="7">SPI-2 type III secretion system apparatus protein SsaK</fullName>
    </submittedName>
</protein>
<comment type="similarity">
    <text evidence="5">Belongs to the SctL stator family.</text>
</comment>
<comment type="subcellular location">
    <subcellularLocation>
        <location evidence="1">Cytoplasm</location>
    </subcellularLocation>
</comment>
<evidence type="ECO:0000256" key="5">
    <source>
        <dbReference type="ARBA" id="ARBA00024335"/>
    </source>
</evidence>
<keyword evidence="6" id="KW-0175">Coiled coil</keyword>